<sequence>MRYALNGSRTPLGRRSRAEASSSSRGTHRGPVDVEPARRLAARPRADLGAEGEKVARLVDAVVAWAVKDRELKHALLRT</sequence>
<dbReference type="Proteomes" id="UP001273589">
    <property type="component" value="Unassembled WGS sequence"/>
</dbReference>
<name>A0AAJ2PSV3_9ACTN</name>
<dbReference type="RefSeq" id="WP_319693973.1">
    <property type="nucleotide sequence ID" value="NZ_JARAWN010000158.1"/>
</dbReference>
<dbReference type="AlphaFoldDB" id="A0AAJ2PSV3"/>
<evidence type="ECO:0000313" key="3">
    <source>
        <dbReference type="Proteomes" id="UP001273589"/>
    </source>
</evidence>
<dbReference type="EMBL" id="JARAWN010000158">
    <property type="protein sequence ID" value="MDX3132714.1"/>
    <property type="molecule type" value="Genomic_DNA"/>
</dbReference>
<comment type="caution">
    <text evidence="2">The sequence shown here is derived from an EMBL/GenBank/DDBJ whole genome shotgun (WGS) entry which is preliminary data.</text>
</comment>
<feature type="compositionally biased region" description="Basic and acidic residues" evidence="1">
    <location>
        <begin position="30"/>
        <end position="51"/>
    </location>
</feature>
<feature type="region of interest" description="Disordered" evidence="1">
    <location>
        <begin position="1"/>
        <end position="51"/>
    </location>
</feature>
<proteinExistence type="predicted"/>
<evidence type="ECO:0000256" key="1">
    <source>
        <dbReference type="SAM" id="MobiDB-lite"/>
    </source>
</evidence>
<organism evidence="2 3">
    <name type="scientific">Streptomyces europaeiscabiei</name>
    <dbReference type="NCBI Taxonomy" id="146819"/>
    <lineage>
        <taxon>Bacteria</taxon>
        <taxon>Bacillati</taxon>
        <taxon>Actinomycetota</taxon>
        <taxon>Actinomycetes</taxon>
        <taxon>Kitasatosporales</taxon>
        <taxon>Streptomycetaceae</taxon>
        <taxon>Streptomyces</taxon>
    </lineage>
</organism>
<protein>
    <submittedName>
        <fullName evidence="2">Uncharacterized protein</fullName>
    </submittedName>
</protein>
<reference evidence="2" key="1">
    <citation type="journal article" date="2023" name="Microb. Genom.">
        <title>Mesoterricola silvestris gen. nov., sp. nov., Mesoterricola sediminis sp. nov., Geothrix oryzae sp. nov., Geothrix edaphica sp. nov., Geothrix rubra sp. nov., and Geothrix limicola sp. nov., six novel members of Acidobacteriota isolated from soils.</title>
        <authorList>
            <person name="Weisberg A.J."/>
            <person name="Pearce E."/>
            <person name="Kramer C.G."/>
            <person name="Chang J.H."/>
            <person name="Clarke C.R."/>
        </authorList>
    </citation>
    <scope>NUCLEOTIDE SEQUENCE</scope>
    <source>
        <strain evidence="2">ND06-05F</strain>
    </source>
</reference>
<gene>
    <name evidence="2" type="ORF">PV367_23715</name>
</gene>
<accession>A0AAJ2PSV3</accession>
<evidence type="ECO:0000313" key="2">
    <source>
        <dbReference type="EMBL" id="MDX3132714.1"/>
    </source>
</evidence>